<evidence type="ECO:0000313" key="2">
    <source>
        <dbReference type="Proteomes" id="UP001295444"/>
    </source>
</evidence>
<gene>
    <name evidence="1" type="ORF">PECUL_23A050354</name>
</gene>
<sequence>MGTMELPWKQQIRRELKRRDKVQMGNYRSLVESHTRLLEKQDEKLKELVKDEQACNHNVTQDISNWGSSQDPEKLREEIGMLLQRLDNIERVHEHLLAHVMEEKVKEAERMNQNNITAERYRQLKERLFQIRAQRARARVIPAMLASHKCTI</sequence>
<accession>A0AAD1S630</accession>
<dbReference type="AlphaFoldDB" id="A0AAD1S630"/>
<name>A0AAD1S630_PELCU</name>
<evidence type="ECO:0000313" key="1">
    <source>
        <dbReference type="EMBL" id="CAH2292205.1"/>
    </source>
</evidence>
<protein>
    <submittedName>
        <fullName evidence="1">Uncharacterized protein</fullName>
    </submittedName>
</protein>
<dbReference type="Proteomes" id="UP001295444">
    <property type="component" value="Chromosome 05"/>
</dbReference>
<keyword evidence="2" id="KW-1185">Reference proteome</keyword>
<reference evidence="1" key="1">
    <citation type="submission" date="2022-03" db="EMBL/GenBank/DDBJ databases">
        <authorList>
            <person name="Alioto T."/>
            <person name="Alioto T."/>
            <person name="Gomez Garrido J."/>
        </authorList>
    </citation>
    <scope>NUCLEOTIDE SEQUENCE</scope>
</reference>
<organism evidence="1 2">
    <name type="scientific">Pelobates cultripes</name>
    <name type="common">Western spadefoot toad</name>
    <dbReference type="NCBI Taxonomy" id="61616"/>
    <lineage>
        <taxon>Eukaryota</taxon>
        <taxon>Metazoa</taxon>
        <taxon>Chordata</taxon>
        <taxon>Craniata</taxon>
        <taxon>Vertebrata</taxon>
        <taxon>Euteleostomi</taxon>
        <taxon>Amphibia</taxon>
        <taxon>Batrachia</taxon>
        <taxon>Anura</taxon>
        <taxon>Pelobatoidea</taxon>
        <taxon>Pelobatidae</taxon>
        <taxon>Pelobates</taxon>
    </lineage>
</organism>
<dbReference type="EMBL" id="OW240916">
    <property type="protein sequence ID" value="CAH2292205.1"/>
    <property type="molecule type" value="Genomic_DNA"/>
</dbReference>
<proteinExistence type="predicted"/>